<dbReference type="EMBL" id="JAKGBZ010000021">
    <property type="protein sequence ID" value="MCF3947346.1"/>
    <property type="molecule type" value="Genomic_DNA"/>
</dbReference>
<name>A0ABS9DX75_9PROT</name>
<sequence>MDEELAARLLAAVSQGRLMQWLADPELPQEEWDRAIKGLAELHGSRRINVFEHIRQPSGQDGWRIDFGQWSRIYQVLIPLLDDEIGRVVPAIAALSKGSLGPFAQEAFLGWCMRDRRRIDGILALEPIPETPDFSLIAAVVAGVRTDSAAYLDIAIAYVQGAYRMRTPGIQAIASVPVESEDAVKRAVSALKNVLGDGSVPIRDRVHALNIALELAKRCGEYLDEIVGSMTETAAVSGQPELLTACCNFITLAGNNVRSALLPHLLKALQSLDIEESGACSAADTALYSLLTHGRQDEALASLETLLQMSNVEDSLELLGSTAHYLSQGAANSKDDGKLLQTVICKWLLTGNERLCAGARSLLNLTGNQRFVFDFDPGNLNWSAKRTLYLARKAIGWLMPHGTAPASFLVCLLHHSNADAGRELGELLFDPLLINYPLATREYLEAVQPSLPDAAKSQMGTVLARETSYREGINEVGFVPELQPTERQRWIEHEKQAEAFAEGRKWAEGKSALRQLFKRQTLLFGTRAISYVSDFKGGTRRLDNTLGTMHYETDNLMGWAYDPFGLDYILRVFRREPRPE</sequence>
<keyword evidence="2" id="KW-1185">Reference proteome</keyword>
<organism evidence="1 2">
    <name type="scientific">Acidiphilium iwatense</name>
    <dbReference type="NCBI Taxonomy" id="768198"/>
    <lineage>
        <taxon>Bacteria</taxon>
        <taxon>Pseudomonadati</taxon>
        <taxon>Pseudomonadota</taxon>
        <taxon>Alphaproteobacteria</taxon>
        <taxon>Acetobacterales</taxon>
        <taxon>Acidocellaceae</taxon>
        <taxon>Acidiphilium</taxon>
    </lineage>
</organism>
<dbReference type="SUPFAM" id="SSF48371">
    <property type="entry name" value="ARM repeat"/>
    <property type="match status" value="1"/>
</dbReference>
<accession>A0ABS9DX75</accession>
<dbReference type="Proteomes" id="UP001521209">
    <property type="component" value="Unassembled WGS sequence"/>
</dbReference>
<dbReference type="RefSeq" id="WP_235704570.1">
    <property type="nucleotide sequence ID" value="NZ_JAKGBZ010000021.1"/>
</dbReference>
<dbReference type="InterPro" id="IPR016024">
    <property type="entry name" value="ARM-type_fold"/>
</dbReference>
<evidence type="ECO:0000313" key="2">
    <source>
        <dbReference type="Proteomes" id="UP001521209"/>
    </source>
</evidence>
<reference evidence="1 2" key="1">
    <citation type="submission" date="2022-01" db="EMBL/GenBank/DDBJ databases">
        <authorList>
            <person name="Won M."/>
            <person name="Kim S.-J."/>
            <person name="Kwon S.-W."/>
        </authorList>
    </citation>
    <scope>NUCLEOTIDE SEQUENCE [LARGE SCALE GENOMIC DNA]</scope>
    <source>
        <strain evidence="1 2">KCTC 23505</strain>
    </source>
</reference>
<comment type="caution">
    <text evidence="1">The sequence shown here is derived from an EMBL/GenBank/DDBJ whole genome shotgun (WGS) entry which is preliminary data.</text>
</comment>
<proteinExistence type="predicted"/>
<evidence type="ECO:0000313" key="1">
    <source>
        <dbReference type="EMBL" id="MCF3947346.1"/>
    </source>
</evidence>
<protein>
    <submittedName>
        <fullName evidence="1">Uncharacterized protein</fullName>
    </submittedName>
</protein>
<gene>
    <name evidence="1" type="ORF">L2A60_11730</name>
</gene>